<evidence type="ECO:0000313" key="3">
    <source>
        <dbReference type="Proteomes" id="UP000887013"/>
    </source>
</evidence>
<dbReference type="EMBL" id="BMAW01036430">
    <property type="protein sequence ID" value="GFU43971.1"/>
    <property type="molecule type" value="Genomic_DNA"/>
</dbReference>
<keyword evidence="3" id="KW-1185">Reference proteome</keyword>
<gene>
    <name evidence="2" type="ORF">NPIL_320901</name>
</gene>
<comment type="caution">
    <text evidence="2">The sequence shown here is derived from an EMBL/GenBank/DDBJ whole genome shotgun (WGS) entry which is preliminary data.</text>
</comment>
<evidence type="ECO:0000313" key="2">
    <source>
        <dbReference type="EMBL" id="GFU43971.1"/>
    </source>
</evidence>
<protein>
    <submittedName>
        <fullName evidence="2">Uncharacterized protein</fullName>
    </submittedName>
</protein>
<keyword evidence="1" id="KW-0472">Membrane</keyword>
<accession>A0A8X6QT35</accession>
<evidence type="ECO:0000256" key="1">
    <source>
        <dbReference type="SAM" id="Phobius"/>
    </source>
</evidence>
<proteinExistence type="predicted"/>
<organism evidence="2 3">
    <name type="scientific">Nephila pilipes</name>
    <name type="common">Giant wood spider</name>
    <name type="synonym">Nephila maculata</name>
    <dbReference type="NCBI Taxonomy" id="299642"/>
    <lineage>
        <taxon>Eukaryota</taxon>
        <taxon>Metazoa</taxon>
        <taxon>Ecdysozoa</taxon>
        <taxon>Arthropoda</taxon>
        <taxon>Chelicerata</taxon>
        <taxon>Arachnida</taxon>
        <taxon>Araneae</taxon>
        <taxon>Araneomorphae</taxon>
        <taxon>Entelegynae</taxon>
        <taxon>Araneoidea</taxon>
        <taxon>Nephilidae</taxon>
        <taxon>Nephila</taxon>
    </lineage>
</organism>
<reference evidence="2" key="1">
    <citation type="submission" date="2020-08" db="EMBL/GenBank/DDBJ databases">
        <title>Multicomponent nature underlies the extraordinary mechanical properties of spider dragline silk.</title>
        <authorList>
            <person name="Kono N."/>
            <person name="Nakamura H."/>
            <person name="Mori M."/>
            <person name="Yoshida Y."/>
            <person name="Ohtoshi R."/>
            <person name="Malay A.D."/>
            <person name="Moran D.A.P."/>
            <person name="Tomita M."/>
            <person name="Numata K."/>
            <person name="Arakawa K."/>
        </authorList>
    </citation>
    <scope>NUCLEOTIDE SEQUENCE</scope>
</reference>
<dbReference type="AlphaFoldDB" id="A0A8X6QT35"/>
<keyword evidence="1" id="KW-1133">Transmembrane helix</keyword>
<keyword evidence="1" id="KW-0812">Transmembrane</keyword>
<dbReference type="Proteomes" id="UP000887013">
    <property type="component" value="Unassembled WGS sequence"/>
</dbReference>
<name>A0A8X6QT35_NEPPI</name>
<sequence length="189" mass="21207">MSTLNAQHSVLQNDIAELCDNGFLISYKFLVHQAIPVEKRNQSCLDSGLLRAALLGSTGKPISSIPLLAALTPDRIKINCCHLLDIYWPHDRYWPHKSMKSPAVFMGIFFCSSVKECDINCEHILHLSKYCLILILTLSLLIPNFSCIHLRYMIRANNSISCTYCITCTTVGTVCEFAFIGTTQCTRIC</sequence>
<feature type="transmembrane region" description="Helical" evidence="1">
    <location>
        <begin position="127"/>
        <end position="145"/>
    </location>
</feature>